<evidence type="ECO:0000256" key="7">
    <source>
        <dbReference type="ARBA" id="ARBA00023242"/>
    </source>
</evidence>
<feature type="compositionally biased region" description="Low complexity" evidence="10">
    <location>
        <begin position="559"/>
        <end position="576"/>
    </location>
</feature>
<protein>
    <recommendedName>
        <fullName evidence="3 9">Mediator of RNA polymerase II transcription subunit 15</fullName>
    </recommendedName>
    <alternativeName>
        <fullName evidence="8 9">Mediator complex subunit 15</fullName>
    </alternativeName>
</protein>
<reference evidence="14" key="2">
    <citation type="submission" date="2020-10" db="UniProtKB">
        <authorList>
            <consortium name="WormBaseParasite"/>
        </authorList>
    </citation>
    <scope>IDENTIFICATION</scope>
</reference>
<dbReference type="WBParaSite" id="Pan_g7995.t2">
    <property type="protein sequence ID" value="Pan_g7995.t2"/>
    <property type="gene ID" value="Pan_g7995"/>
</dbReference>
<evidence type="ECO:0000256" key="10">
    <source>
        <dbReference type="SAM" id="MobiDB-lite"/>
    </source>
</evidence>
<dbReference type="InterPro" id="IPR048386">
    <property type="entry name" value="Med15_C"/>
</dbReference>
<dbReference type="FunFam" id="1.10.246.20:FF:000006">
    <property type="entry name" value="Mediator of RNA polymerase II transcription subunit 15"/>
    <property type="match status" value="1"/>
</dbReference>
<dbReference type="GO" id="GO:0005634">
    <property type="term" value="C:nucleus"/>
    <property type="evidence" value="ECO:0007669"/>
    <property type="project" value="UniProtKB-SubCell"/>
</dbReference>
<keyword evidence="4 9" id="KW-0805">Transcription regulation</keyword>
<reference evidence="13" key="1">
    <citation type="journal article" date="2013" name="Genetics">
        <title>The draft genome and transcriptome of Panagrellus redivivus are shaped by the harsh demands of a free-living lifestyle.</title>
        <authorList>
            <person name="Srinivasan J."/>
            <person name="Dillman A.R."/>
            <person name="Macchietto M.G."/>
            <person name="Heikkinen L."/>
            <person name="Lakso M."/>
            <person name="Fracchia K.M."/>
            <person name="Antoshechkin I."/>
            <person name="Mortazavi A."/>
            <person name="Wong G."/>
            <person name="Sternberg P.W."/>
        </authorList>
    </citation>
    <scope>NUCLEOTIDE SEQUENCE [LARGE SCALE GENOMIC DNA]</scope>
    <source>
        <strain evidence="13">MT8872</strain>
    </source>
</reference>
<evidence type="ECO:0000259" key="12">
    <source>
        <dbReference type="Pfam" id="PF21539"/>
    </source>
</evidence>
<evidence type="ECO:0000259" key="11">
    <source>
        <dbReference type="Pfam" id="PF09606"/>
    </source>
</evidence>
<keyword evidence="5 9" id="KW-0010">Activator</keyword>
<feature type="region of interest" description="Disordered" evidence="10">
    <location>
        <begin position="201"/>
        <end position="270"/>
    </location>
</feature>
<keyword evidence="7 9" id="KW-0539">Nucleus</keyword>
<dbReference type="Gene3D" id="1.10.246.20">
    <property type="entry name" value="Coactivator CBP, KIX domain"/>
    <property type="match status" value="1"/>
</dbReference>
<feature type="domain" description="Mediator of RNA polymerase II transcription subunit 15 N-terminal" evidence="11">
    <location>
        <begin position="94"/>
        <end position="167"/>
    </location>
</feature>
<keyword evidence="6 9" id="KW-0804">Transcription</keyword>
<evidence type="ECO:0000313" key="14">
    <source>
        <dbReference type="WBParaSite" id="Pan_g7995.t2"/>
    </source>
</evidence>
<evidence type="ECO:0000256" key="8">
    <source>
        <dbReference type="ARBA" id="ARBA00032016"/>
    </source>
</evidence>
<dbReference type="GO" id="GO:0006355">
    <property type="term" value="P:regulation of DNA-templated transcription"/>
    <property type="evidence" value="ECO:0007669"/>
    <property type="project" value="InterPro"/>
</dbReference>
<evidence type="ECO:0000256" key="4">
    <source>
        <dbReference type="ARBA" id="ARBA00023015"/>
    </source>
</evidence>
<evidence type="ECO:0000256" key="1">
    <source>
        <dbReference type="ARBA" id="ARBA00004123"/>
    </source>
</evidence>
<proteinExistence type="inferred from homology"/>
<accession>A0A7E4W9A0</accession>
<evidence type="ECO:0000256" key="3">
    <source>
        <dbReference type="ARBA" id="ARBA00019613"/>
    </source>
</evidence>
<evidence type="ECO:0000256" key="9">
    <source>
        <dbReference type="RuleBase" id="RU364148"/>
    </source>
</evidence>
<comment type="function">
    <text evidence="9">Component of the Mediator complex, a coactivator involved in the regulated transcription of nearly all RNA polymerase II-dependent genes. Mediator functions as a bridge to convey information from gene-specific regulatory proteins to the basal RNA polymerase II transcription machinery. Mediator is recruited to promoters by direct interactions with regulatory proteins and serves as a scaffold for the assembly of a functional preinitiation complex with RNA polymerase II and the general transcription factors.</text>
</comment>
<feature type="compositionally biased region" description="Low complexity" evidence="10">
    <location>
        <begin position="537"/>
        <end position="547"/>
    </location>
</feature>
<feature type="region of interest" description="Disordered" evidence="10">
    <location>
        <begin position="679"/>
        <end position="699"/>
    </location>
</feature>
<sequence>MRWFDDDDDAVAKKSSSSAVSPLPRSTALSLYLADCANFLLAGRGDIRPQRGDGEKTAPLTLASGGNSQLINTTTTLLTPAANGASASNLTMTDEDWPSQSFRDHVIHRLEPELARNRQTAPNLPVPGDARQVEEYVFQKCISKDEYMRTIAKVINAINCNSKSASVPTILTSGNYMNNGNGSKNSPTSAANALITGVVTGNFKPQVPPDPQPTHQQAHRTDLQSNARYNTPPLGQPPPMMHPQSSVTSPNGPPSLGSTIPTAQGPASQGMRVPVSAVPIMQNNSAYYPGMAPQQGQSGSLPSNSMMYDIKPIPTAGTPTMRTQPPPQPTPQQRWSNTPQGGMYPHGQMQDMARPPMFNNSNGHLPGMANQLPQQQQQFGNMPPQQQQHPSVLQDLLVSGQHQYNANYGGMMPHNPSPEIREQLKKQLNGQDGFYIDFIMRLQPGIPALRNKLSTVAPGDTVASRIEFALSILKFEKLTTVETLHSVQGFVNRVQQEQNAYGPPGQQASMQQMHQMDSMPNNSNFGPPLPTPMPNQMQPMQWQQQQQWDDKSMAMGSGQQPQLNYQQQQQQRMQQQHYGMNPQMQKHGGNQGPYGRPESHSHYQQGGYNSMYGPPMGNQAMGMGSNPNLARPNVPQNNMMTPGPQSQISQQPNQMMMTPMSGAMSSVFGAESVASSDMTATNYSGEPMYPSDQNPPTELRTSLSNNDFVGSIPNDAVMMNATPQGGPAISNAINAAAIGQAAFNEISMLQDRFEFAPTAEQPSAGYGLVCSMRRSSVPPLGLIVPRGYPQYAVAIQRLPNETDSYYFFDDLVDHVHRELPKLAPRSISEALNGWERMVSQYNNGTGTDNISFEDFSAPFESM</sequence>
<evidence type="ECO:0000256" key="6">
    <source>
        <dbReference type="ARBA" id="ARBA00023163"/>
    </source>
</evidence>
<keyword evidence="13" id="KW-1185">Reference proteome</keyword>
<gene>
    <name evidence="9" type="primary">MED15</name>
</gene>
<dbReference type="InterPro" id="IPR036529">
    <property type="entry name" value="KIX_dom_sf"/>
</dbReference>
<feature type="domain" description="ARC105/Med15 mediator subunit C-terminal" evidence="12">
    <location>
        <begin position="740"/>
        <end position="840"/>
    </location>
</feature>
<dbReference type="Pfam" id="PF09606">
    <property type="entry name" value="Med15_N"/>
    <property type="match status" value="1"/>
</dbReference>
<evidence type="ECO:0000256" key="5">
    <source>
        <dbReference type="ARBA" id="ARBA00023159"/>
    </source>
</evidence>
<feature type="compositionally biased region" description="Polar residues" evidence="10">
    <location>
        <begin position="245"/>
        <end position="267"/>
    </location>
</feature>
<dbReference type="AlphaFoldDB" id="A0A7E4W9A0"/>
<dbReference type="GO" id="GO:0003712">
    <property type="term" value="F:transcription coregulator activity"/>
    <property type="evidence" value="ECO:0007669"/>
    <property type="project" value="InterPro"/>
</dbReference>
<dbReference type="Pfam" id="PF21539">
    <property type="entry name" value="Med15_C"/>
    <property type="match status" value="1"/>
</dbReference>
<comment type="similarity">
    <text evidence="2 9">Belongs to the Mediator complex subunit 15 family.</text>
</comment>
<name>A0A7E4W9A0_PANRE</name>
<organism evidence="13 14">
    <name type="scientific">Panagrellus redivivus</name>
    <name type="common">Microworm</name>
    <dbReference type="NCBI Taxonomy" id="6233"/>
    <lineage>
        <taxon>Eukaryota</taxon>
        <taxon>Metazoa</taxon>
        <taxon>Ecdysozoa</taxon>
        <taxon>Nematoda</taxon>
        <taxon>Chromadorea</taxon>
        <taxon>Rhabditida</taxon>
        <taxon>Tylenchina</taxon>
        <taxon>Panagrolaimomorpha</taxon>
        <taxon>Panagrolaimoidea</taxon>
        <taxon>Panagrolaimidae</taxon>
        <taxon>Panagrellus</taxon>
    </lineage>
</organism>
<evidence type="ECO:0000313" key="13">
    <source>
        <dbReference type="Proteomes" id="UP000492821"/>
    </source>
</evidence>
<evidence type="ECO:0000256" key="2">
    <source>
        <dbReference type="ARBA" id="ARBA00009807"/>
    </source>
</evidence>
<dbReference type="Proteomes" id="UP000492821">
    <property type="component" value="Unassembled WGS sequence"/>
</dbReference>
<feature type="region of interest" description="Disordered" evidence="10">
    <location>
        <begin position="537"/>
        <end position="601"/>
    </location>
</feature>
<comment type="subcellular location">
    <subcellularLocation>
        <location evidence="1 9">Nucleus</location>
    </subcellularLocation>
</comment>
<dbReference type="InterPro" id="IPR019087">
    <property type="entry name" value="Med15_N"/>
</dbReference>
<comment type="subunit">
    <text evidence="9">Component of the Mediator complex.</text>
</comment>